<dbReference type="AlphaFoldDB" id="A0A4C1UC45"/>
<comment type="caution">
    <text evidence="2">The sequence shown here is derived from an EMBL/GenBank/DDBJ whole genome shotgun (WGS) entry which is preliminary data.</text>
</comment>
<feature type="compositionally biased region" description="Polar residues" evidence="1">
    <location>
        <begin position="54"/>
        <end position="63"/>
    </location>
</feature>
<feature type="region of interest" description="Disordered" evidence="1">
    <location>
        <begin position="1"/>
        <end position="93"/>
    </location>
</feature>
<evidence type="ECO:0000313" key="2">
    <source>
        <dbReference type="EMBL" id="GBP24025.1"/>
    </source>
</evidence>
<accession>A0A4C1UC45</accession>
<gene>
    <name evidence="2" type="ORF">EVAR_10126_1</name>
</gene>
<evidence type="ECO:0000256" key="1">
    <source>
        <dbReference type="SAM" id="MobiDB-lite"/>
    </source>
</evidence>
<dbReference type="EMBL" id="BGZK01000156">
    <property type="protein sequence ID" value="GBP24025.1"/>
    <property type="molecule type" value="Genomic_DNA"/>
</dbReference>
<proteinExistence type="predicted"/>
<keyword evidence="3" id="KW-1185">Reference proteome</keyword>
<dbReference type="Proteomes" id="UP000299102">
    <property type="component" value="Unassembled WGS sequence"/>
</dbReference>
<sequence length="93" mass="10511">MRGPTPCTGRQMTSERAIRPRGAAPTRPVDRMNRDAYIERSSLVRSEEVKSITDENSNDSNGFQELRSRCSPLSQEQENGLHTQIGANTWGYR</sequence>
<feature type="compositionally biased region" description="Polar residues" evidence="1">
    <location>
        <begin position="71"/>
        <end position="87"/>
    </location>
</feature>
<protein>
    <submittedName>
        <fullName evidence="2">Uncharacterized protein</fullName>
    </submittedName>
</protein>
<organism evidence="2 3">
    <name type="scientific">Eumeta variegata</name>
    <name type="common">Bagworm moth</name>
    <name type="synonym">Eumeta japonica</name>
    <dbReference type="NCBI Taxonomy" id="151549"/>
    <lineage>
        <taxon>Eukaryota</taxon>
        <taxon>Metazoa</taxon>
        <taxon>Ecdysozoa</taxon>
        <taxon>Arthropoda</taxon>
        <taxon>Hexapoda</taxon>
        <taxon>Insecta</taxon>
        <taxon>Pterygota</taxon>
        <taxon>Neoptera</taxon>
        <taxon>Endopterygota</taxon>
        <taxon>Lepidoptera</taxon>
        <taxon>Glossata</taxon>
        <taxon>Ditrysia</taxon>
        <taxon>Tineoidea</taxon>
        <taxon>Psychidae</taxon>
        <taxon>Oiketicinae</taxon>
        <taxon>Eumeta</taxon>
    </lineage>
</organism>
<evidence type="ECO:0000313" key="3">
    <source>
        <dbReference type="Proteomes" id="UP000299102"/>
    </source>
</evidence>
<name>A0A4C1UC45_EUMVA</name>
<reference evidence="2 3" key="1">
    <citation type="journal article" date="2019" name="Commun. Biol.">
        <title>The bagworm genome reveals a unique fibroin gene that provides high tensile strength.</title>
        <authorList>
            <person name="Kono N."/>
            <person name="Nakamura H."/>
            <person name="Ohtoshi R."/>
            <person name="Tomita M."/>
            <person name="Numata K."/>
            <person name="Arakawa K."/>
        </authorList>
    </citation>
    <scope>NUCLEOTIDE SEQUENCE [LARGE SCALE GENOMIC DNA]</scope>
</reference>
<feature type="compositionally biased region" description="Basic and acidic residues" evidence="1">
    <location>
        <begin position="28"/>
        <end position="38"/>
    </location>
</feature>